<dbReference type="AlphaFoldDB" id="R0K307"/>
<name>R0K307_ANAPL</name>
<dbReference type="EMBL" id="KB742791">
    <property type="protein sequence ID" value="EOB04411.1"/>
    <property type="molecule type" value="Genomic_DNA"/>
</dbReference>
<feature type="region of interest" description="Disordered" evidence="1">
    <location>
        <begin position="16"/>
        <end position="35"/>
    </location>
</feature>
<evidence type="ECO:0000313" key="2">
    <source>
        <dbReference type="EMBL" id="EOB04411.1"/>
    </source>
</evidence>
<evidence type="ECO:0000313" key="3">
    <source>
        <dbReference type="Proteomes" id="UP000296049"/>
    </source>
</evidence>
<dbReference type="Proteomes" id="UP000296049">
    <property type="component" value="Unassembled WGS sequence"/>
</dbReference>
<organism evidence="2 3">
    <name type="scientific">Anas platyrhynchos</name>
    <name type="common">Mallard</name>
    <name type="synonym">Anas boschas</name>
    <dbReference type="NCBI Taxonomy" id="8839"/>
    <lineage>
        <taxon>Eukaryota</taxon>
        <taxon>Metazoa</taxon>
        <taxon>Chordata</taxon>
        <taxon>Craniata</taxon>
        <taxon>Vertebrata</taxon>
        <taxon>Euteleostomi</taxon>
        <taxon>Archelosauria</taxon>
        <taxon>Archosauria</taxon>
        <taxon>Dinosauria</taxon>
        <taxon>Saurischia</taxon>
        <taxon>Theropoda</taxon>
        <taxon>Coelurosauria</taxon>
        <taxon>Aves</taxon>
        <taxon>Neognathae</taxon>
        <taxon>Galloanserae</taxon>
        <taxon>Anseriformes</taxon>
        <taxon>Anatidae</taxon>
        <taxon>Anatinae</taxon>
        <taxon>Anas</taxon>
    </lineage>
</organism>
<sequence length="642" mass="70382">MAAGKERHGTCSTVAWGTTTTQPEKPMGHQGPSLKPTITRCYHEREFIASRLLTDAEDRDGWLCVPEPAAELFARVRDESARCRAKNSFLVFDPKALCQELFRYLSARAQAQQLPYVPRVSTKRGLPFTPQTTEIAKTAKQEQQKLPGAQGALLPALSTSSTRIDFQGSTTKQRIASLLHKTKSPQDPPNVCIVVPEEPSAASLVKQGHCPGEGLLTPCRGMEMGSPALLLLLEEISTPTQQPQWAGYLPTTRSVATMSLPCEITVRGDIWLDFRHYASCFRRGSIPSHGTNKESLGASFQSHELKYSNAPGSPDVQKLLEAKGNTNSHPHHQPPPQPEVCRKLPTKEIKIQVLLPGGKNSQQSHLTPRMARELLAPADCCLGVFWWEIPSKERLTSEQGLLPPRQPAAHAADKCHFCYLCNTVRFIKAVINNSSPKEYVSQPLLSKGHVLPEESKTKPFFWEVYIRNTAAVPSAAVSPWQPSWRAPGSSSLCAQKRSSFGKYRTGRLRKTFHGGGIGAFSTAPCGSSRGLLVSPSCFSLAPVSHPYLSGKARSYRPSMPPSSRRLLTAPSSGKFTCKGAGTIKTDRRLTAEEDSKTGKESSALRSPTNFTESSERHRPPTPSLKATQQVYLCPVEEICTIS</sequence>
<feature type="compositionally biased region" description="Low complexity" evidence="1">
    <location>
        <begin position="555"/>
        <end position="565"/>
    </location>
</feature>
<gene>
    <name evidence="2" type="ORF">Anapl_08156</name>
</gene>
<feature type="compositionally biased region" description="Basic and acidic residues" evidence="1">
    <location>
        <begin position="588"/>
        <end position="599"/>
    </location>
</feature>
<accession>R0K307</accession>
<evidence type="ECO:0000256" key="1">
    <source>
        <dbReference type="SAM" id="MobiDB-lite"/>
    </source>
</evidence>
<feature type="compositionally biased region" description="Polar residues" evidence="1">
    <location>
        <begin position="603"/>
        <end position="612"/>
    </location>
</feature>
<feature type="region of interest" description="Disordered" evidence="1">
    <location>
        <begin position="551"/>
        <end position="573"/>
    </location>
</feature>
<reference evidence="3" key="1">
    <citation type="journal article" date="2013" name="Nat. Genet.">
        <title>The duck genome and transcriptome provide insight into an avian influenza virus reservoir species.</title>
        <authorList>
            <person name="Huang Y."/>
            <person name="Li Y."/>
            <person name="Burt D.W."/>
            <person name="Chen H."/>
            <person name="Zhang Y."/>
            <person name="Qian W."/>
            <person name="Kim H."/>
            <person name="Gan S."/>
            <person name="Zhao Y."/>
            <person name="Li J."/>
            <person name="Yi K."/>
            <person name="Feng H."/>
            <person name="Zhu P."/>
            <person name="Li B."/>
            <person name="Liu Q."/>
            <person name="Fairley S."/>
            <person name="Magor K.E."/>
            <person name="Du Z."/>
            <person name="Hu X."/>
            <person name="Goodman L."/>
            <person name="Tafer H."/>
            <person name="Vignal A."/>
            <person name="Lee T."/>
            <person name="Kim K.W."/>
            <person name="Sheng Z."/>
            <person name="An Y."/>
            <person name="Searle S."/>
            <person name="Herrero J."/>
            <person name="Groenen M.A."/>
            <person name="Crooijmans R.P."/>
            <person name="Faraut T."/>
            <person name="Cai Q."/>
            <person name="Webster R.G."/>
            <person name="Aldridge J.R."/>
            <person name="Warren W.C."/>
            <person name="Bartschat S."/>
            <person name="Kehr S."/>
            <person name="Marz M."/>
            <person name="Stadler P.F."/>
            <person name="Smith J."/>
            <person name="Kraus R.H."/>
            <person name="Zhao Y."/>
            <person name="Ren L."/>
            <person name="Fei J."/>
            <person name="Morisson M."/>
            <person name="Kaiser P."/>
            <person name="Griffin D.K."/>
            <person name="Rao M."/>
            <person name="Pitel F."/>
            <person name="Wang J."/>
            <person name="Li N."/>
        </authorList>
    </citation>
    <scope>NUCLEOTIDE SEQUENCE [LARGE SCALE GENOMIC DNA]</scope>
</reference>
<keyword evidence="3" id="KW-1185">Reference proteome</keyword>
<feature type="region of interest" description="Disordered" evidence="1">
    <location>
        <begin position="588"/>
        <end position="626"/>
    </location>
</feature>
<proteinExistence type="predicted"/>
<protein>
    <submittedName>
        <fullName evidence="2">Uncharacterized protein</fullName>
    </submittedName>
</protein>